<dbReference type="InterPro" id="IPR037177">
    <property type="entry name" value="DLC_sf"/>
</dbReference>
<dbReference type="Gene3D" id="3.30.740.10">
    <property type="entry name" value="Protein Inhibitor Of Neuronal Nitric Oxide Synthase"/>
    <property type="match status" value="1"/>
</dbReference>
<gene>
    <name evidence="11" type="ORF">TCIL3000_10_13360</name>
</gene>
<reference evidence="11" key="1">
    <citation type="journal article" date="2012" name="Proc. Natl. Acad. Sci. U.S.A.">
        <title>Antigenic diversity is generated by distinct evolutionary mechanisms in African trypanosome species.</title>
        <authorList>
            <person name="Jackson A.P."/>
            <person name="Berry A."/>
            <person name="Aslett M."/>
            <person name="Allison H.C."/>
            <person name="Burton P."/>
            <person name="Vavrova-Anderson J."/>
            <person name="Brown R."/>
            <person name="Browne H."/>
            <person name="Corton N."/>
            <person name="Hauser H."/>
            <person name="Gamble J."/>
            <person name="Gilderthorp R."/>
            <person name="Marcello L."/>
            <person name="McQuillan J."/>
            <person name="Otto T.D."/>
            <person name="Quail M.A."/>
            <person name="Sanders M.J."/>
            <person name="van Tonder A."/>
            <person name="Ginger M.L."/>
            <person name="Field M.C."/>
            <person name="Barry J.D."/>
            <person name="Hertz-Fowler C."/>
            <person name="Berriman M."/>
        </authorList>
    </citation>
    <scope>NUCLEOTIDE SEQUENCE</scope>
    <source>
        <strain evidence="11">IL3000</strain>
    </source>
</reference>
<dbReference type="GO" id="GO:0015031">
    <property type="term" value="P:protein transport"/>
    <property type="evidence" value="ECO:0007669"/>
    <property type="project" value="UniProtKB-KW"/>
</dbReference>
<dbReference type="SUPFAM" id="SSF54648">
    <property type="entry name" value="DLC"/>
    <property type="match status" value="1"/>
</dbReference>
<keyword evidence="10" id="KW-0539">Nucleus</keyword>
<keyword evidence="5" id="KW-0963">Cytoplasm</keyword>
<dbReference type="GO" id="GO:0005868">
    <property type="term" value="C:cytoplasmic dynein complex"/>
    <property type="evidence" value="ECO:0007669"/>
    <property type="project" value="TreeGrafter"/>
</dbReference>
<organism evidence="11">
    <name type="scientific">Trypanosoma congolense (strain IL3000)</name>
    <dbReference type="NCBI Taxonomy" id="1068625"/>
    <lineage>
        <taxon>Eukaryota</taxon>
        <taxon>Discoba</taxon>
        <taxon>Euglenozoa</taxon>
        <taxon>Kinetoplastea</taxon>
        <taxon>Metakinetoplastina</taxon>
        <taxon>Trypanosomatida</taxon>
        <taxon>Trypanosomatidae</taxon>
        <taxon>Trypanosoma</taxon>
        <taxon>Nannomonas</taxon>
    </lineage>
</organism>
<dbReference type="EMBL" id="HE575323">
    <property type="protein sequence ID" value="CCC94553.1"/>
    <property type="molecule type" value="Genomic_DNA"/>
</dbReference>
<dbReference type="Pfam" id="PF01221">
    <property type="entry name" value="Dynein_light"/>
    <property type="match status" value="1"/>
</dbReference>
<evidence type="ECO:0000256" key="8">
    <source>
        <dbReference type="ARBA" id="ARBA00022927"/>
    </source>
</evidence>
<dbReference type="AlphaFoldDB" id="G0UYT6"/>
<evidence type="ECO:0000256" key="5">
    <source>
        <dbReference type="ARBA" id="ARBA00022490"/>
    </source>
</evidence>
<keyword evidence="6" id="KW-0493">Microtubule</keyword>
<keyword evidence="7" id="KW-0509">mRNA transport</keyword>
<dbReference type="InterPro" id="IPR001372">
    <property type="entry name" value="Dynein_light_chain_typ-1/2"/>
</dbReference>
<dbReference type="GO" id="GO:0005874">
    <property type="term" value="C:microtubule"/>
    <property type="evidence" value="ECO:0007669"/>
    <property type="project" value="UniProtKB-KW"/>
</dbReference>
<dbReference type="FunFam" id="3.30.740.10:FF:000005">
    <property type="entry name" value="Dynein light chain"/>
    <property type="match status" value="1"/>
</dbReference>
<dbReference type="SMART" id="SM01375">
    <property type="entry name" value="Dynein_light"/>
    <property type="match status" value="1"/>
</dbReference>
<evidence type="ECO:0000256" key="6">
    <source>
        <dbReference type="ARBA" id="ARBA00022701"/>
    </source>
</evidence>
<accession>G0UYT6</accession>
<keyword evidence="8" id="KW-0653">Protein transport</keyword>
<protein>
    <recommendedName>
        <fullName evidence="3">Dynein light chain 1, cytoplasmic</fullName>
    </recommendedName>
</protein>
<keyword evidence="4" id="KW-0813">Transport</keyword>
<dbReference type="PANTHER" id="PTHR11886">
    <property type="entry name" value="DYNEIN LIGHT CHAIN"/>
    <property type="match status" value="1"/>
</dbReference>
<evidence type="ECO:0000256" key="9">
    <source>
        <dbReference type="ARBA" id="ARBA00023212"/>
    </source>
</evidence>
<dbReference type="PANTHER" id="PTHR11886:SF36">
    <property type="entry name" value="DYNEIN LIGHT CHAIN"/>
    <property type="match status" value="1"/>
</dbReference>
<dbReference type="VEuPathDB" id="TriTrypDB:TcIL3000_10_13360"/>
<dbReference type="GO" id="GO:0051028">
    <property type="term" value="P:mRNA transport"/>
    <property type="evidence" value="ECO:0007669"/>
    <property type="project" value="UniProtKB-KW"/>
</dbReference>
<dbReference type="GO" id="GO:0005634">
    <property type="term" value="C:nucleus"/>
    <property type="evidence" value="ECO:0007669"/>
    <property type="project" value="UniProtKB-SubCell"/>
</dbReference>
<dbReference type="GO" id="GO:0045505">
    <property type="term" value="F:dynein intermediate chain binding"/>
    <property type="evidence" value="ECO:0007669"/>
    <property type="project" value="TreeGrafter"/>
</dbReference>
<comment type="subcellular location">
    <subcellularLocation>
        <location evidence="2">Cytoplasm</location>
        <location evidence="2">Cytoskeleton</location>
    </subcellularLocation>
    <subcellularLocation>
        <location evidence="1">Nucleus</location>
    </subcellularLocation>
</comment>
<evidence type="ECO:0000256" key="10">
    <source>
        <dbReference type="ARBA" id="ARBA00023242"/>
    </source>
</evidence>
<evidence type="ECO:0000313" key="11">
    <source>
        <dbReference type="EMBL" id="CCC94553.1"/>
    </source>
</evidence>
<name>G0UYT6_TRYCI</name>
<evidence type="ECO:0000256" key="1">
    <source>
        <dbReference type="ARBA" id="ARBA00004123"/>
    </source>
</evidence>
<sequence length="203" mass="22679">MVTLHLLVDAADVCKYTFAYICVTTRFFRSPPPKKKKNLKEITLSLHTSPSLSPLGADPTKPLFLHLIGVSLRGEKDIGIEMAGTVAVVKDSAMSRELQQDCIDCAAHALHVMGLREQTAIAQFIARELNSKYGSRFHCIVGRSFGSYVGHDSQYFIYFLIGDCAFLIWRTVDTFEERVFYVAADDIAVGNKFYSSEKIVNVD</sequence>
<dbReference type="GO" id="GO:0007017">
    <property type="term" value="P:microtubule-based process"/>
    <property type="evidence" value="ECO:0007669"/>
    <property type="project" value="InterPro"/>
</dbReference>
<proteinExistence type="predicted"/>
<keyword evidence="9" id="KW-0206">Cytoskeleton</keyword>
<evidence type="ECO:0000256" key="2">
    <source>
        <dbReference type="ARBA" id="ARBA00004245"/>
    </source>
</evidence>
<evidence type="ECO:0000256" key="7">
    <source>
        <dbReference type="ARBA" id="ARBA00022816"/>
    </source>
</evidence>
<evidence type="ECO:0000256" key="3">
    <source>
        <dbReference type="ARBA" id="ARBA00015062"/>
    </source>
</evidence>
<evidence type="ECO:0000256" key="4">
    <source>
        <dbReference type="ARBA" id="ARBA00022448"/>
    </source>
</evidence>